<comment type="caution">
    <text evidence="2">The sequence shown here is derived from an EMBL/GenBank/DDBJ whole genome shotgun (WGS) entry which is preliminary data.</text>
</comment>
<sequence>MRLLHADSLTLEEFFEPRVPPYAILSHTWDAEEVSFQDLHNNPHHHQMAGYGKIKESCRLALFYGLKYVWIDTCCIDKSSSAELSEAINSMFRWYENSAFCFVYLPDVPWSRNIFEDTSAFGNSRWHTRGWTLQELLAPRKLIFFASNWKKLFAWGNSLRHPGQVLFHTDERYTNLLRQITGIEPHASGWEDARIATKLSWISRRETTRVEDIAYCLLGVLGVQMPLLYGEGDYAFQRLLINVMERDNSYDIFLAGYNLLLSKWERGRDYLLPRTPAMYGGCSNLSRIGKKAASRSKHYSVTNAGLHIEAPIVRLSPILFLAFLYSTTDEDPRAIALPLR</sequence>
<dbReference type="PANTHER" id="PTHR10622">
    <property type="entry name" value="HET DOMAIN-CONTAINING PROTEIN"/>
    <property type="match status" value="1"/>
</dbReference>
<evidence type="ECO:0000313" key="2">
    <source>
        <dbReference type="EMBL" id="KAH7021398.1"/>
    </source>
</evidence>
<evidence type="ECO:0000313" key="3">
    <source>
        <dbReference type="Proteomes" id="UP000756346"/>
    </source>
</evidence>
<evidence type="ECO:0000259" key="1">
    <source>
        <dbReference type="Pfam" id="PF06985"/>
    </source>
</evidence>
<dbReference type="Proteomes" id="UP000756346">
    <property type="component" value="Unassembled WGS sequence"/>
</dbReference>
<proteinExistence type="predicted"/>
<dbReference type="OrthoDB" id="20872at2759"/>
<protein>
    <submittedName>
        <fullName evidence="2">Heterokaryon incompatibility protein-domain-containing protein</fullName>
    </submittedName>
</protein>
<dbReference type="EMBL" id="JAGTJQ010000010">
    <property type="protein sequence ID" value="KAH7021398.1"/>
    <property type="molecule type" value="Genomic_DNA"/>
</dbReference>
<gene>
    <name evidence="2" type="ORF">B0I36DRAFT_211791</name>
</gene>
<dbReference type="Pfam" id="PF06985">
    <property type="entry name" value="HET"/>
    <property type="match status" value="1"/>
</dbReference>
<dbReference type="GeneID" id="70178469"/>
<reference evidence="2" key="1">
    <citation type="journal article" date="2021" name="Nat. Commun.">
        <title>Genetic determinants of endophytism in the Arabidopsis root mycobiome.</title>
        <authorList>
            <person name="Mesny F."/>
            <person name="Miyauchi S."/>
            <person name="Thiergart T."/>
            <person name="Pickel B."/>
            <person name="Atanasova L."/>
            <person name="Karlsson M."/>
            <person name="Huettel B."/>
            <person name="Barry K.W."/>
            <person name="Haridas S."/>
            <person name="Chen C."/>
            <person name="Bauer D."/>
            <person name="Andreopoulos W."/>
            <person name="Pangilinan J."/>
            <person name="LaButti K."/>
            <person name="Riley R."/>
            <person name="Lipzen A."/>
            <person name="Clum A."/>
            <person name="Drula E."/>
            <person name="Henrissat B."/>
            <person name="Kohler A."/>
            <person name="Grigoriev I.V."/>
            <person name="Martin F.M."/>
            <person name="Hacquard S."/>
        </authorList>
    </citation>
    <scope>NUCLEOTIDE SEQUENCE</scope>
    <source>
        <strain evidence="2">MPI-CAGE-CH-0230</strain>
    </source>
</reference>
<feature type="non-terminal residue" evidence="2">
    <location>
        <position position="340"/>
    </location>
</feature>
<dbReference type="InterPro" id="IPR010730">
    <property type="entry name" value="HET"/>
</dbReference>
<dbReference type="AlphaFoldDB" id="A0A9P8XZG9"/>
<organism evidence="2 3">
    <name type="scientific">Microdochium trichocladiopsis</name>
    <dbReference type="NCBI Taxonomy" id="1682393"/>
    <lineage>
        <taxon>Eukaryota</taxon>
        <taxon>Fungi</taxon>
        <taxon>Dikarya</taxon>
        <taxon>Ascomycota</taxon>
        <taxon>Pezizomycotina</taxon>
        <taxon>Sordariomycetes</taxon>
        <taxon>Xylariomycetidae</taxon>
        <taxon>Xylariales</taxon>
        <taxon>Microdochiaceae</taxon>
        <taxon>Microdochium</taxon>
    </lineage>
</organism>
<name>A0A9P8XZG9_9PEZI</name>
<keyword evidence="3" id="KW-1185">Reference proteome</keyword>
<dbReference type="RefSeq" id="XP_046007599.1">
    <property type="nucleotide sequence ID" value="XM_046148923.1"/>
</dbReference>
<accession>A0A9P8XZG9</accession>
<dbReference type="PANTHER" id="PTHR10622:SF10">
    <property type="entry name" value="HET DOMAIN-CONTAINING PROTEIN"/>
    <property type="match status" value="1"/>
</dbReference>
<feature type="domain" description="Heterokaryon incompatibility" evidence="1">
    <location>
        <begin position="22"/>
        <end position="105"/>
    </location>
</feature>